<evidence type="ECO:0000313" key="2">
    <source>
        <dbReference type="Proteomes" id="UP000092600"/>
    </source>
</evidence>
<dbReference type="EMBL" id="LSRQ01003220">
    <property type="protein sequence ID" value="OAY72196.1"/>
    <property type="molecule type" value="Genomic_DNA"/>
</dbReference>
<evidence type="ECO:0000313" key="1">
    <source>
        <dbReference type="EMBL" id="OAY72196.1"/>
    </source>
</evidence>
<name>A0A199V5N4_ANACO</name>
<organism evidence="1 2">
    <name type="scientific">Ananas comosus</name>
    <name type="common">Pineapple</name>
    <name type="synonym">Ananas ananas</name>
    <dbReference type="NCBI Taxonomy" id="4615"/>
    <lineage>
        <taxon>Eukaryota</taxon>
        <taxon>Viridiplantae</taxon>
        <taxon>Streptophyta</taxon>
        <taxon>Embryophyta</taxon>
        <taxon>Tracheophyta</taxon>
        <taxon>Spermatophyta</taxon>
        <taxon>Magnoliopsida</taxon>
        <taxon>Liliopsida</taxon>
        <taxon>Poales</taxon>
        <taxon>Bromeliaceae</taxon>
        <taxon>Bromelioideae</taxon>
        <taxon>Ananas</taxon>
    </lineage>
</organism>
<dbReference type="Proteomes" id="UP000092600">
    <property type="component" value="Unassembled WGS sequence"/>
</dbReference>
<reference evidence="1 2" key="1">
    <citation type="journal article" date="2016" name="DNA Res.">
        <title>The draft genome of MD-2 pineapple using hybrid error correction of long reads.</title>
        <authorList>
            <person name="Redwan R.M."/>
            <person name="Saidin A."/>
            <person name="Kumar S.V."/>
        </authorList>
    </citation>
    <scope>NUCLEOTIDE SEQUENCE [LARGE SCALE GENOMIC DNA]</scope>
    <source>
        <strain evidence="2">cv. MD2</strain>
        <tissue evidence="1">Leaf</tissue>
    </source>
</reference>
<comment type="caution">
    <text evidence="1">The sequence shown here is derived from an EMBL/GenBank/DDBJ whole genome shotgun (WGS) entry which is preliminary data.</text>
</comment>
<proteinExistence type="predicted"/>
<sequence length="81" mass="8956">MVWWHFPPTPKQLTASAVIFLAGVGLVAVGSHLSFANAAPQRARAAARRRVLDDLLRKKKLDHVVNLDDIKVEGLLCEENN</sequence>
<accession>A0A199V5N4</accession>
<protein>
    <submittedName>
        <fullName evidence="1">Uncharacterized protein</fullName>
    </submittedName>
</protein>
<gene>
    <name evidence="1" type="ORF">ACMD2_12990</name>
</gene>
<dbReference type="STRING" id="4615.A0A199V5N4"/>
<dbReference type="AlphaFoldDB" id="A0A199V5N4"/>